<proteinExistence type="predicted"/>
<reference evidence="4" key="1">
    <citation type="journal article" date="2022" name="ISME J.">
        <title>Genetic and phylogenetic analysis of dissimilatory iodate-reducing bacteria identifies potential niches across the world's oceans.</title>
        <authorList>
            <person name="Reyes-Umana V."/>
            <person name="Henning Z."/>
            <person name="Lee K."/>
            <person name="Barnum T.P."/>
            <person name="Coates J.D."/>
        </authorList>
    </citation>
    <scope>NUCLEOTIDE SEQUENCE [LARGE SCALE GENOMIC DNA]</scope>
    <source>
        <strain evidence="4">IR12</strain>
    </source>
</reference>
<evidence type="ECO:0000313" key="4">
    <source>
        <dbReference type="Proteomes" id="UP000694660"/>
    </source>
</evidence>
<dbReference type="AlphaFoldDB" id="A0A944HC61"/>
<keyword evidence="1" id="KW-1133">Transmembrane helix</keyword>
<feature type="domain" description="VTT" evidence="2">
    <location>
        <begin position="62"/>
        <end position="177"/>
    </location>
</feature>
<dbReference type="RefSeq" id="WP_214362327.1">
    <property type="nucleotide sequence ID" value="NZ_JAEKFT010000016.1"/>
</dbReference>
<feature type="transmembrane region" description="Helical" evidence="1">
    <location>
        <begin position="46"/>
        <end position="75"/>
    </location>
</feature>
<evidence type="ECO:0000259" key="2">
    <source>
        <dbReference type="Pfam" id="PF09335"/>
    </source>
</evidence>
<gene>
    <name evidence="3" type="ORF">I8J34_14445</name>
</gene>
<feature type="transmembrane region" description="Helical" evidence="1">
    <location>
        <begin position="82"/>
        <end position="103"/>
    </location>
</feature>
<evidence type="ECO:0000313" key="3">
    <source>
        <dbReference type="EMBL" id="MBT0962377.1"/>
    </source>
</evidence>
<feature type="transmembrane region" description="Helical" evidence="1">
    <location>
        <begin position="157"/>
        <end position="180"/>
    </location>
</feature>
<keyword evidence="4" id="KW-1185">Reference proteome</keyword>
<sequence length="184" mass="19781">MGRYRRLLAVLLFVAILLGIVEWLGLRGHFSLAYLQQQLAGHPVGGVAAFVALFALGNLIQIPGWVFLASAVLTLGQLGGGLVTYLAAIVSCIVTFVSVRTVGGDALQRLDSPVATRLLGHLQARPVGIIALLRMLFQTLPALNYTLALSGVPFRHYLSGTLLGLPLPIAAYCLFFDYLASHWL</sequence>
<evidence type="ECO:0000256" key="1">
    <source>
        <dbReference type="SAM" id="Phobius"/>
    </source>
</evidence>
<accession>A0A944HC61</accession>
<organism evidence="3 4">
    <name type="scientific">Denitromonas iodatirespirans</name>
    <dbReference type="NCBI Taxonomy" id="2795389"/>
    <lineage>
        <taxon>Bacteria</taxon>
        <taxon>Pseudomonadati</taxon>
        <taxon>Pseudomonadota</taxon>
        <taxon>Betaproteobacteria</taxon>
        <taxon>Rhodocyclales</taxon>
        <taxon>Zoogloeaceae</taxon>
        <taxon>Denitromonas</taxon>
    </lineage>
</organism>
<dbReference type="Proteomes" id="UP000694660">
    <property type="component" value="Unassembled WGS sequence"/>
</dbReference>
<keyword evidence="1" id="KW-0472">Membrane</keyword>
<dbReference type="Pfam" id="PF09335">
    <property type="entry name" value="VTT_dom"/>
    <property type="match status" value="1"/>
</dbReference>
<dbReference type="InterPro" id="IPR032816">
    <property type="entry name" value="VTT_dom"/>
</dbReference>
<feature type="transmembrane region" description="Helical" evidence="1">
    <location>
        <begin position="123"/>
        <end position="145"/>
    </location>
</feature>
<keyword evidence="1" id="KW-0812">Transmembrane</keyword>
<protein>
    <submittedName>
        <fullName evidence="3">VTT domain-containing protein</fullName>
    </submittedName>
</protein>
<dbReference type="EMBL" id="JAEKFT010000016">
    <property type="protein sequence ID" value="MBT0962377.1"/>
    <property type="molecule type" value="Genomic_DNA"/>
</dbReference>
<comment type="caution">
    <text evidence="3">The sequence shown here is derived from an EMBL/GenBank/DDBJ whole genome shotgun (WGS) entry which is preliminary data.</text>
</comment>
<feature type="transmembrane region" description="Helical" evidence="1">
    <location>
        <begin position="7"/>
        <end position="26"/>
    </location>
</feature>
<name>A0A944HC61_DENI1</name>